<dbReference type="PANTHER" id="PTHR43820">
    <property type="entry name" value="HIGH-AFFINITY BRANCHED-CHAIN AMINO ACID TRANSPORT ATP-BINDING PROTEIN LIVF"/>
    <property type="match status" value="1"/>
</dbReference>
<sequence length="259" mass="28476">MPEAKGLPLRVEDVYAGYGKLEILHGVSVEANPGELVVIIGPNGSGKSTLLKTIFGFTKIYRGRVIIGDKDVTKVPPNQKPYLGLAYVFQTDNVFPTLTVRENLELSKIVYLARARRGELGEEAARNPEKAFREKLEEVLDMFPRLRERLSQRAATLSGGERQMLAIARALITEPRVMLLDEPTAALSPKAASEVFDTIVRIARSGITVLLVEQNAKKALEIGDRGYILVQGKVAYHGSTREILGHPELGKLYLGLAKS</sequence>
<dbReference type="PROSITE" id="PS50893">
    <property type="entry name" value="ABC_TRANSPORTER_2"/>
    <property type="match status" value="1"/>
</dbReference>
<dbReference type="GO" id="GO:0015658">
    <property type="term" value="F:branched-chain amino acid transmembrane transporter activity"/>
    <property type="evidence" value="ECO:0007669"/>
    <property type="project" value="TreeGrafter"/>
</dbReference>
<dbReference type="GO" id="GO:0016887">
    <property type="term" value="F:ATP hydrolysis activity"/>
    <property type="evidence" value="ECO:0007669"/>
    <property type="project" value="InterPro"/>
</dbReference>
<dbReference type="InterPro" id="IPR003439">
    <property type="entry name" value="ABC_transporter-like_ATP-bd"/>
</dbReference>
<evidence type="ECO:0000313" key="7">
    <source>
        <dbReference type="EMBL" id="HIQ24110.1"/>
    </source>
</evidence>
<dbReference type="SMART" id="SM00382">
    <property type="entry name" value="AAA"/>
    <property type="match status" value="1"/>
</dbReference>
<keyword evidence="3" id="KW-0547">Nucleotide-binding</keyword>
<dbReference type="InterPro" id="IPR017871">
    <property type="entry name" value="ABC_transporter-like_CS"/>
</dbReference>
<dbReference type="PROSITE" id="PS00211">
    <property type="entry name" value="ABC_TRANSPORTER_1"/>
    <property type="match status" value="1"/>
</dbReference>
<keyword evidence="5" id="KW-0029">Amino-acid transport</keyword>
<dbReference type="EMBL" id="DQVR01000079">
    <property type="protein sequence ID" value="HIQ24110.1"/>
    <property type="molecule type" value="Genomic_DNA"/>
</dbReference>
<dbReference type="AlphaFoldDB" id="A0A832ZUT9"/>
<comment type="caution">
    <text evidence="7">The sequence shown here is derived from an EMBL/GenBank/DDBJ whole genome shotgun (WGS) entry which is preliminary data.</text>
</comment>
<evidence type="ECO:0000256" key="1">
    <source>
        <dbReference type="ARBA" id="ARBA00005417"/>
    </source>
</evidence>
<dbReference type="PANTHER" id="PTHR43820:SF7">
    <property type="entry name" value="BRANCHED-CHAIN AMINO ACID TRANSPORT ATP-BINDING PROTEIN LIVF-RELATED"/>
    <property type="match status" value="1"/>
</dbReference>
<evidence type="ECO:0000256" key="5">
    <source>
        <dbReference type="ARBA" id="ARBA00022970"/>
    </source>
</evidence>
<keyword evidence="4 7" id="KW-0067">ATP-binding</keyword>
<reference evidence="7" key="1">
    <citation type="journal article" date="2020" name="ISME J.">
        <title>Gammaproteobacteria mediating utilization of methyl-, sulfur- and petroleum organic compounds in deep ocean hydrothermal plumes.</title>
        <authorList>
            <person name="Zhou Z."/>
            <person name="Liu Y."/>
            <person name="Pan J."/>
            <person name="Cron B.R."/>
            <person name="Toner B.M."/>
            <person name="Anantharaman K."/>
            <person name="Breier J.A."/>
            <person name="Dick G.J."/>
            <person name="Li M."/>
        </authorList>
    </citation>
    <scope>NUCLEOTIDE SEQUENCE</scope>
    <source>
        <strain evidence="7">SZUA-1523</strain>
    </source>
</reference>
<accession>A0A832ZUT9</accession>
<dbReference type="Gene3D" id="3.40.50.300">
    <property type="entry name" value="P-loop containing nucleotide triphosphate hydrolases"/>
    <property type="match status" value="1"/>
</dbReference>
<evidence type="ECO:0000256" key="3">
    <source>
        <dbReference type="ARBA" id="ARBA00022741"/>
    </source>
</evidence>
<dbReference type="CDD" id="cd03224">
    <property type="entry name" value="ABC_TM1139_LivF_branched"/>
    <property type="match status" value="1"/>
</dbReference>
<dbReference type="GO" id="GO:0015807">
    <property type="term" value="P:L-amino acid transport"/>
    <property type="evidence" value="ECO:0007669"/>
    <property type="project" value="TreeGrafter"/>
</dbReference>
<dbReference type="Proteomes" id="UP000600071">
    <property type="component" value="Unassembled WGS sequence"/>
</dbReference>
<keyword evidence="2" id="KW-0813">Transport</keyword>
<dbReference type="GO" id="GO:0005524">
    <property type="term" value="F:ATP binding"/>
    <property type="evidence" value="ECO:0007669"/>
    <property type="project" value="UniProtKB-KW"/>
</dbReference>
<evidence type="ECO:0000259" key="6">
    <source>
        <dbReference type="PROSITE" id="PS50893"/>
    </source>
</evidence>
<comment type="similarity">
    <text evidence="1">Belongs to the ABC transporter superfamily.</text>
</comment>
<evidence type="ECO:0000313" key="8">
    <source>
        <dbReference type="Proteomes" id="UP000600071"/>
    </source>
</evidence>
<evidence type="ECO:0000256" key="4">
    <source>
        <dbReference type="ARBA" id="ARBA00022840"/>
    </source>
</evidence>
<dbReference type="InterPro" id="IPR003593">
    <property type="entry name" value="AAA+_ATPase"/>
</dbReference>
<protein>
    <submittedName>
        <fullName evidence="7">ABC transporter ATP-binding protein</fullName>
    </submittedName>
</protein>
<dbReference type="SUPFAM" id="SSF52540">
    <property type="entry name" value="P-loop containing nucleoside triphosphate hydrolases"/>
    <property type="match status" value="1"/>
</dbReference>
<dbReference type="Pfam" id="PF00005">
    <property type="entry name" value="ABC_tran"/>
    <property type="match status" value="1"/>
</dbReference>
<evidence type="ECO:0000256" key="2">
    <source>
        <dbReference type="ARBA" id="ARBA00022448"/>
    </source>
</evidence>
<gene>
    <name evidence="7" type="ORF">EYH50_03585</name>
</gene>
<organism evidence="7 8">
    <name type="scientific">Pyrodictium delaneyi</name>
    <dbReference type="NCBI Taxonomy" id="1273541"/>
    <lineage>
        <taxon>Archaea</taxon>
        <taxon>Thermoproteota</taxon>
        <taxon>Thermoprotei</taxon>
        <taxon>Desulfurococcales</taxon>
        <taxon>Pyrodictiaceae</taxon>
        <taxon>Pyrodictium</taxon>
    </lineage>
</organism>
<proteinExistence type="inferred from homology"/>
<dbReference type="InterPro" id="IPR027417">
    <property type="entry name" value="P-loop_NTPase"/>
</dbReference>
<feature type="domain" description="ABC transporter" evidence="6">
    <location>
        <begin position="9"/>
        <end position="256"/>
    </location>
</feature>
<dbReference type="InterPro" id="IPR052156">
    <property type="entry name" value="BCAA_Transport_ATP-bd_LivF"/>
</dbReference>
<name>A0A832ZUT9_9CREN</name>